<keyword evidence="7" id="KW-0249">Electron transport</keyword>
<protein>
    <recommendedName>
        <fullName evidence="15">Alternative oxidase</fullName>
    </recommendedName>
</protein>
<dbReference type="InterPro" id="IPR002680">
    <property type="entry name" value="AOX"/>
</dbReference>
<dbReference type="Pfam" id="PF01786">
    <property type="entry name" value="AOX"/>
    <property type="match status" value="1"/>
</dbReference>
<evidence type="ECO:0000256" key="12">
    <source>
        <dbReference type="SAM" id="Phobius"/>
    </source>
</evidence>
<evidence type="ECO:0000256" key="10">
    <source>
        <dbReference type="ARBA" id="ARBA00023004"/>
    </source>
</evidence>
<keyword evidence="5 12" id="KW-0812">Transmembrane</keyword>
<evidence type="ECO:0000256" key="9">
    <source>
        <dbReference type="ARBA" id="ARBA00023002"/>
    </source>
</evidence>
<keyword evidence="3" id="KW-0813">Transport</keyword>
<keyword evidence="10" id="KW-0408">Iron</keyword>
<dbReference type="STRING" id="1798492.A3C89_03690"/>
<feature type="transmembrane region" description="Helical" evidence="12">
    <location>
        <begin position="129"/>
        <end position="147"/>
    </location>
</feature>
<accession>A0A1F6DC75</accession>
<evidence type="ECO:0000256" key="5">
    <source>
        <dbReference type="ARBA" id="ARBA00022692"/>
    </source>
</evidence>
<dbReference type="GO" id="GO:0016020">
    <property type="term" value="C:membrane"/>
    <property type="evidence" value="ECO:0007669"/>
    <property type="project" value="UniProtKB-SubCell"/>
</dbReference>
<evidence type="ECO:0000256" key="1">
    <source>
        <dbReference type="ARBA" id="ARBA00001962"/>
    </source>
</evidence>
<comment type="caution">
    <text evidence="13">The sequence shown here is derived from an EMBL/GenBank/DDBJ whole genome shotgun (WGS) entry which is preliminary data.</text>
</comment>
<evidence type="ECO:0000256" key="6">
    <source>
        <dbReference type="ARBA" id="ARBA00022723"/>
    </source>
</evidence>
<organism evidence="13 14">
    <name type="scientific">Candidatus Kaiserbacteria bacterium RIFCSPHIGHO2_02_FULL_50_50</name>
    <dbReference type="NCBI Taxonomy" id="1798492"/>
    <lineage>
        <taxon>Bacteria</taxon>
        <taxon>Candidatus Kaiseribacteriota</taxon>
    </lineage>
</organism>
<gene>
    <name evidence="13" type="ORF">A3C89_03690</name>
</gene>
<keyword evidence="6" id="KW-0479">Metal-binding</keyword>
<keyword evidence="4" id="KW-0679">Respiratory chain</keyword>
<name>A0A1F6DC75_9BACT</name>
<evidence type="ECO:0000313" key="13">
    <source>
        <dbReference type="EMBL" id="OGG58961.1"/>
    </source>
</evidence>
<reference evidence="13 14" key="1">
    <citation type="journal article" date="2016" name="Nat. Commun.">
        <title>Thousands of microbial genomes shed light on interconnected biogeochemical processes in an aquifer system.</title>
        <authorList>
            <person name="Anantharaman K."/>
            <person name="Brown C.T."/>
            <person name="Hug L.A."/>
            <person name="Sharon I."/>
            <person name="Castelle C.J."/>
            <person name="Probst A.J."/>
            <person name="Thomas B.C."/>
            <person name="Singh A."/>
            <person name="Wilkins M.J."/>
            <person name="Karaoz U."/>
            <person name="Brodie E.L."/>
            <person name="Williams K.H."/>
            <person name="Hubbard S.S."/>
            <person name="Banfield J.F."/>
        </authorList>
    </citation>
    <scope>NUCLEOTIDE SEQUENCE [LARGE SCALE GENOMIC DNA]</scope>
</reference>
<keyword evidence="11 12" id="KW-0472">Membrane</keyword>
<sequence length="241" mass="28528">MTSRDHTTFEQHNKILNDDTARAAYAAEHNGYRPALLPRLLGSFLILSGNVIYGKEPSYLKFRAVEIIARVPYHSWDSAAYTLMTFFFFDEQRALSLAHTSRFARFAQDNETMHIVVISRLAVFYEKIGLIRGSLIPLWFAFFYFWWSYTLYFINNRWSYELNYLFEQHAYDQYSRFLELEEEALRSRDVPSDYLAWYGRTPADQYEFFRSIRNDELIHRNESIEAIAAEKARRAAKGGKK</sequence>
<dbReference type="AlphaFoldDB" id="A0A1F6DC75"/>
<comment type="cofactor">
    <cofactor evidence="1">
        <name>Fe cation</name>
        <dbReference type="ChEBI" id="CHEBI:24875"/>
    </cofactor>
</comment>
<dbReference type="Gene3D" id="1.20.1260.140">
    <property type="entry name" value="Alternative oxidase"/>
    <property type="match status" value="1"/>
</dbReference>
<evidence type="ECO:0000256" key="3">
    <source>
        <dbReference type="ARBA" id="ARBA00022448"/>
    </source>
</evidence>
<evidence type="ECO:0000313" key="14">
    <source>
        <dbReference type="Proteomes" id="UP000178794"/>
    </source>
</evidence>
<evidence type="ECO:0000256" key="11">
    <source>
        <dbReference type="ARBA" id="ARBA00023136"/>
    </source>
</evidence>
<dbReference type="Proteomes" id="UP000178794">
    <property type="component" value="Unassembled WGS sequence"/>
</dbReference>
<evidence type="ECO:0000256" key="2">
    <source>
        <dbReference type="ARBA" id="ARBA00004370"/>
    </source>
</evidence>
<keyword evidence="9" id="KW-0560">Oxidoreductase</keyword>
<evidence type="ECO:0000256" key="4">
    <source>
        <dbReference type="ARBA" id="ARBA00022660"/>
    </source>
</evidence>
<keyword evidence="8 12" id="KW-1133">Transmembrane helix</keyword>
<evidence type="ECO:0000256" key="7">
    <source>
        <dbReference type="ARBA" id="ARBA00022982"/>
    </source>
</evidence>
<comment type="subcellular location">
    <subcellularLocation>
        <location evidence="2">Membrane</location>
    </subcellularLocation>
</comment>
<dbReference type="GO" id="GO:0046872">
    <property type="term" value="F:metal ion binding"/>
    <property type="evidence" value="ECO:0007669"/>
    <property type="project" value="UniProtKB-KW"/>
</dbReference>
<dbReference type="GO" id="GO:0009916">
    <property type="term" value="F:alternative oxidase activity"/>
    <property type="evidence" value="ECO:0007669"/>
    <property type="project" value="InterPro"/>
</dbReference>
<proteinExistence type="predicted"/>
<evidence type="ECO:0000256" key="8">
    <source>
        <dbReference type="ARBA" id="ARBA00022989"/>
    </source>
</evidence>
<evidence type="ECO:0008006" key="15">
    <source>
        <dbReference type="Google" id="ProtNLM"/>
    </source>
</evidence>
<dbReference type="EMBL" id="MFLF01000021">
    <property type="protein sequence ID" value="OGG58961.1"/>
    <property type="molecule type" value="Genomic_DNA"/>
</dbReference>
<dbReference type="InterPro" id="IPR038659">
    <property type="entry name" value="AOX_sf"/>
</dbReference>